<protein>
    <submittedName>
        <fullName evidence="1">2'-5' RNA ligase</fullName>
    </submittedName>
</protein>
<dbReference type="EMBL" id="JAUSQZ010000001">
    <property type="protein sequence ID" value="MDP9826946.1"/>
    <property type="molecule type" value="Genomic_DNA"/>
</dbReference>
<dbReference type="RefSeq" id="WP_307242330.1">
    <property type="nucleotide sequence ID" value="NZ_JAUSQZ010000001.1"/>
</dbReference>
<dbReference type="Pfam" id="PF13563">
    <property type="entry name" value="2_5_RNA_ligase2"/>
    <property type="match status" value="1"/>
</dbReference>
<evidence type="ECO:0000313" key="2">
    <source>
        <dbReference type="Proteomes" id="UP001235712"/>
    </source>
</evidence>
<dbReference type="SUPFAM" id="SSF55144">
    <property type="entry name" value="LigT-like"/>
    <property type="match status" value="1"/>
</dbReference>
<comment type="caution">
    <text evidence="1">The sequence shown here is derived from an EMBL/GenBank/DDBJ whole genome shotgun (WGS) entry which is preliminary data.</text>
</comment>
<reference evidence="1 2" key="1">
    <citation type="submission" date="2023-07" db="EMBL/GenBank/DDBJ databases">
        <title>Sequencing the genomes of 1000 actinobacteria strains.</title>
        <authorList>
            <person name="Klenk H.-P."/>
        </authorList>
    </citation>
    <scope>NUCLEOTIDE SEQUENCE [LARGE SCALE GENOMIC DNA]</scope>
    <source>
        <strain evidence="1 2">DSM 44388</strain>
    </source>
</reference>
<evidence type="ECO:0000313" key="1">
    <source>
        <dbReference type="EMBL" id="MDP9826946.1"/>
    </source>
</evidence>
<organism evidence="1 2">
    <name type="scientific">Kineosporia succinea</name>
    <dbReference type="NCBI Taxonomy" id="84632"/>
    <lineage>
        <taxon>Bacteria</taxon>
        <taxon>Bacillati</taxon>
        <taxon>Actinomycetota</taxon>
        <taxon>Actinomycetes</taxon>
        <taxon>Kineosporiales</taxon>
        <taxon>Kineosporiaceae</taxon>
        <taxon>Kineosporia</taxon>
    </lineage>
</organism>
<dbReference type="Gene3D" id="3.90.1140.10">
    <property type="entry name" value="Cyclic phosphodiesterase"/>
    <property type="match status" value="1"/>
</dbReference>
<dbReference type="Proteomes" id="UP001235712">
    <property type="component" value="Unassembled WGS sequence"/>
</dbReference>
<dbReference type="InterPro" id="IPR009097">
    <property type="entry name" value="Cyclic_Pdiesterase"/>
</dbReference>
<accession>A0ABT9P2N2</accession>
<keyword evidence="2" id="KW-1185">Reference proteome</keyword>
<proteinExistence type="predicted"/>
<name>A0ABT9P2N2_9ACTN</name>
<gene>
    <name evidence="1" type="ORF">J2S57_002695</name>
</gene>
<dbReference type="GO" id="GO:0016874">
    <property type="term" value="F:ligase activity"/>
    <property type="evidence" value="ECO:0007669"/>
    <property type="project" value="UniProtKB-KW"/>
</dbReference>
<sequence>MTQSLELLLDDQLDEAVRAQWRTLQAAGLPSQARHTGTSNAPHITLAVAQRLPEDVERRIRNHPMNLPVNITLGGLLLFGRPNGRQVLVRSVVATQELLELHAEAARLYEGLEGTDRHLAPGHWTPHVTLAHGLTPDQLATAVTVLTPVTELEGQAVAVRRWDSDRKIAWVLAADTPAADTD</sequence>
<keyword evidence="1" id="KW-0436">Ligase</keyword>